<evidence type="ECO:0000256" key="15">
    <source>
        <dbReference type="SAM" id="Phobius"/>
    </source>
</evidence>
<dbReference type="GO" id="GO:0015628">
    <property type="term" value="P:protein secretion by the type II secretion system"/>
    <property type="evidence" value="ECO:0007669"/>
    <property type="project" value="InterPro"/>
</dbReference>
<sequence length="406" mass="44831">MAAYEYIALDQQGKQHKGTLEADSNRHVRQMLRDREWTPLSVNPVSEQKKNNAGGLSTVFQRGVSAVELATLTRQLATLIQAAMPVEEALYGVASQQEKRRLKNMLLAIRSRVLEGYTLAQSLEDFPHIFPQMFRATVSAGEHAGYLDKVLNRLADYTEARMKSTQKVQQALLYPVILLVAALGIVSFLLGYVVPDVVKVFVDTGQDLPGITIALIAASEGFQSYWPFIFSIIFFGIVTFKQALKKPAVRMSWDRFFLRLPILGRFSKTLSAARFASTLSILTRSGVSLVEALVIAAQVIDNRAICDAVKNAARRVSEGSSLNRALAETGYFPPLMLHMIGSGESTGELDEMLDRTAQNQQMELDGRVSLLLGLFEPLMLVVMGGVVMVIVLAILLPILNMNQLLN</sequence>
<name>A0A081NFD9_9GAMM</name>
<dbReference type="FunFam" id="1.20.81.30:FF:000001">
    <property type="entry name" value="Type II secretion system protein F"/>
    <property type="match status" value="2"/>
</dbReference>
<feature type="domain" description="Type II secretion system protein GspF" evidence="16">
    <location>
        <begin position="275"/>
        <end position="397"/>
    </location>
</feature>
<evidence type="ECO:0000256" key="14">
    <source>
        <dbReference type="RuleBase" id="RU003923"/>
    </source>
</evidence>
<evidence type="ECO:0000256" key="13">
    <source>
        <dbReference type="ARBA" id="ARBA00030750"/>
    </source>
</evidence>
<evidence type="ECO:0000256" key="1">
    <source>
        <dbReference type="ARBA" id="ARBA00002684"/>
    </source>
</evidence>
<keyword evidence="8" id="KW-0479">Metal-binding</keyword>
<proteinExistence type="inferred from homology"/>
<dbReference type="InterPro" id="IPR001992">
    <property type="entry name" value="T2SS_GspF/T4SS_PilC_CS"/>
</dbReference>
<feature type="domain" description="Type II secretion system protein GspF" evidence="16">
    <location>
        <begin position="73"/>
        <end position="195"/>
    </location>
</feature>
<dbReference type="Gene3D" id="1.20.81.30">
    <property type="entry name" value="Type II secretion system (T2SS), domain F"/>
    <property type="match status" value="2"/>
</dbReference>
<organism evidence="17 18">
    <name type="scientific">Endozoicomonas numazuensis</name>
    <dbReference type="NCBI Taxonomy" id="1137799"/>
    <lineage>
        <taxon>Bacteria</taxon>
        <taxon>Pseudomonadati</taxon>
        <taxon>Pseudomonadota</taxon>
        <taxon>Gammaproteobacteria</taxon>
        <taxon>Oceanospirillales</taxon>
        <taxon>Endozoicomonadaceae</taxon>
        <taxon>Endozoicomonas</taxon>
    </lineage>
</organism>
<accession>A0A081NFD9</accession>
<evidence type="ECO:0000256" key="10">
    <source>
        <dbReference type="ARBA" id="ARBA00022927"/>
    </source>
</evidence>
<reference evidence="17 18" key="1">
    <citation type="submission" date="2014-06" db="EMBL/GenBank/DDBJ databases">
        <title>Whole Genome Sequences of Three Symbiotic Endozoicomonas Bacteria.</title>
        <authorList>
            <person name="Neave M.J."/>
            <person name="Apprill A."/>
            <person name="Voolstra C.R."/>
        </authorList>
    </citation>
    <scope>NUCLEOTIDE SEQUENCE [LARGE SCALE GENOMIC DNA]</scope>
    <source>
        <strain evidence="17 18">DSM 25634</strain>
    </source>
</reference>
<dbReference type="InterPro" id="IPR003004">
    <property type="entry name" value="GspF/PilC"/>
</dbReference>
<keyword evidence="11 15" id="KW-1133">Transmembrane helix</keyword>
<dbReference type="GO" id="GO:0005886">
    <property type="term" value="C:plasma membrane"/>
    <property type="evidence" value="ECO:0007669"/>
    <property type="project" value="UniProtKB-SubCell"/>
</dbReference>
<evidence type="ECO:0000313" key="17">
    <source>
        <dbReference type="EMBL" id="KEQ17162.1"/>
    </source>
</evidence>
<evidence type="ECO:0000256" key="6">
    <source>
        <dbReference type="ARBA" id="ARBA00022519"/>
    </source>
</evidence>
<evidence type="ECO:0000256" key="2">
    <source>
        <dbReference type="ARBA" id="ARBA00004429"/>
    </source>
</evidence>
<dbReference type="EMBL" id="JOKH01000003">
    <property type="protein sequence ID" value="KEQ17162.1"/>
    <property type="molecule type" value="Genomic_DNA"/>
</dbReference>
<evidence type="ECO:0000256" key="7">
    <source>
        <dbReference type="ARBA" id="ARBA00022692"/>
    </source>
</evidence>
<dbReference type="STRING" id="1137799.GZ78_15025"/>
<feature type="transmembrane region" description="Helical" evidence="15">
    <location>
        <begin position="370"/>
        <end position="399"/>
    </location>
</feature>
<evidence type="ECO:0000256" key="4">
    <source>
        <dbReference type="ARBA" id="ARBA00022448"/>
    </source>
</evidence>
<keyword evidence="10" id="KW-0653">Protein transport</keyword>
<evidence type="ECO:0000256" key="9">
    <source>
        <dbReference type="ARBA" id="ARBA00022837"/>
    </source>
</evidence>
<evidence type="ECO:0000256" key="12">
    <source>
        <dbReference type="ARBA" id="ARBA00023136"/>
    </source>
</evidence>
<dbReference type="AlphaFoldDB" id="A0A081NFD9"/>
<keyword evidence="9" id="KW-0106">Calcium</keyword>
<keyword evidence="7 14" id="KW-0812">Transmembrane</keyword>
<evidence type="ECO:0000256" key="3">
    <source>
        <dbReference type="ARBA" id="ARBA00005745"/>
    </source>
</evidence>
<comment type="function">
    <text evidence="1">Component of the type II secretion system inner membrane complex required for the energy-dependent secretion of extracellular factors such as proteases and toxins from the periplasm.</text>
</comment>
<evidence type="ECO:0000313" key="18">
    <source>
        <dbReference type="Proteomes" id="UP000028073"/>
    </source>
</evidence>
<comment type="subcellular location">
    <subcellularLocation>
        <location evidence="2 14">Cell inner membrane</location>
        <topology evidence="2 14">Multi-pass membrane protein</topology>
    </subcellularLocation>
</comment>
<keyword evidence="18" id="KW-1185">Reference proteome</keyword>
<comment type="caution">
    <text evidence="17">The sequence shown here is derived from an EMBL/GenBank/DDBJ whole genome shotgun (WGS) entry which is preliminary data.</text>
</comment>
<dbReference type="Pfam" id="PF00482">
    <property type="entry name" value="T2SSF"/>
    <property type="match status" value="2"/>
</dbReference>
<dbReference type="NCBIfam" id="TIGR02120">
    <property type="entry name" value="GspF"/>
    <property type="match status" value="1"/>
</dbReference>
<dbReference type="PANTHER" id="PTHR30012">
    <property type="entry name" value="GENERAL SECRETION PATHWAY PROTEIN"/>
    <property type="match status" value="1"/>
</dbReference>
<comment type="similarity">
    <text evidence="3 14">Belongs to the GSP F family.</text>
</comment>
<gene>
    <name evidence="17" type="ORF">GZ78_15025</name>
</gene>
<dbReference type="Proteomes" id="UP000028073">
    <property type="component" value="Unassembled WGS sequence"/>
</dbReference>
<dbReference type="GO" id="GO:0015627">
    <property type="term" value="C:type II protein secretion system complex"/>
    <property type="evidence" value="ECO:0007669"/>
    <property type="project" value="InterPro"/>
</dbReference>
<dbReference type="PANTHER" id="PTHR30012:SF0">
    <property type="entry name" value="TYPE II SECRETION SYSTEM PROTEIN F-RELATED"/>
    <property type="match status" value="1"/>
</dbReference>
<protein>
    <recommendedName>
        <fullName evidence="13">General secretion pathway protein F</fullName>
    </recommendedName>
</protein>
<dbReference type="PRINTS" id="PR00812">
    <property type="entry name" value="BCTERIALGSPF"/>
</dbReference>
<dbReference type="GO" id="GO:0046872">
    <property type="term" value="F:metal ion binding"/>
    <property type="evidence" value="ECO:0007669"/>
    <property type="project" value="UniProtKB-KW"/>
</dbReference>
<dbReference type="InterPro" id="IPR018076">
    <property type="entry name" value="T2SS_GspF_dom"/>
</dbReference>
<keyword evidence="12 15" id="KW-0472">Membrane</keyword>
<evidence type="ECO:0000256" key="8">
    <source>
        <dbReference type="ARBA" id="ARBA00022723"/>
    </source>
</evidence>
<evidence type="ECO:0000256" key="11">
    <source>
        <dbReference type="ARBA" id="ARBA00022989"/>
    </source>
</evidence>
<dbReference type="OrthoDB" id="9805682at2"/>
<dbReference type="RefSeq" id="WP_034837115.1">
    <property type="nucleotide sequence ID" value="NZ_JOKH01000003.1"/>
</dbReference>
<dbReference type="PROSITE" id="PS00874">
    <property type="entry name" value="T2SP_F"/>
    <property type="match status" value="1"/>
</dbReference>
<keyword evidence="4 14" id="KW-0813">Transport</keyword>
<keyword evidence="6" id="KW-0997">Cell inner membrane</keyword>
<feature type="transmembrane region" description="Helical" evidence="15">
    <location>
        <begin position="171"/>
        <end position="194"/>
    </location>
</feature>
<dbReference type="InterPro" id="IPR011850">
    <property type="entry name" value="T2SS_GspF"/>
</dbReference>
<evidence type="ECO:0000259" key="16">
    <source>
        <dbReference type="Pfam" id="PF00482"/>
    </source>
</evidence>
<dbReference type="eggNOG" id="COG1459">
    <property type="taxonomic scope" value="Bacteria"/>
</dbReference>
<feature type="transmembrane region" description="Helical" evidence="15">
    <location>
        <begin position="225"/>
        <end position="244"/>
    </location>
</feature>
<dbReference type="InterPro" id="IPR042094">
    <property type="entry name" value="T2SS_GspF_sf"/>
</dbReference>
<keyword evidence="5" id="KW-1003">Cell membrane</keyword>
<evidence type="ECO:0000256" key="5">
    <source>
        <dbReference type="ARBA" id="ARBA00022475"/>
    </source>
</evidence>